<evidence type="ECO:0000313" key="12">
    <source>
        <dbReference type="Proteomes" id="UP000262969"/>
    </source>
</evidence>
<protein>
    <submittedName>
        <fullName evidence="11">Uncharacterized protein</fullName>
    </submittedName>
</protein>
<dbReference type="InterPro" id="IPR023827">
    <property type="entry name" value="Peptidase_S8_Asp-AS"/>
</dbReference>
<dbReference type="EMBL" id="DPVV01000493">
    <property type="protein sequence ID" value="HCL03664.1"/>
    <property type="molecule type" value="Genomic_DNA"/>
</dbReference>
<accession>A0A3D2X9P1</accession>
<dbReference type="CDD" id="cd07473">
    <property type="entry name" value="Peptidases_S8_Subtilisin_like"/>
    <property type="match status" value="1"/>
</dbReference>
<organism evidence="11 12">
    <name type="scientific">Lachnoclostridium phytofermentans</name>
    <dbReference type="NCBI Taxonomy" id="66219"/>
    <lineage>
        <taxon>Bacteria</taxon>
        <taxon>Bacillati</taxon>
        <taxon>Bacillota</taxon>
        <taxon>Clostridia</taxon>
        <taxon>Lachnospirales</taxon>
        <taxon>Lachnospiraceae</taxon>
    </lineage>
</organism>
<dbReference type="Proteomes" id="UP000262969">
    <property type="component" value="Unassembled WGS sequence"/>
</dbReference>
<evidence type="ECO:0000256" key="5">
    <source>
        <dbReference type="ARBA" id="ARBA00022825"/>
    </source>
</evidence>
<evidence type="ECO:0000259" key="9">
    <source>
        <dbReference type="Pfam" id="PF20148"/>
    </source>
</evidence>
<keyword evidence="4 6" id="KW-0378">Hydrolase</keyword>
<proteinExistence type="inferred from homology"/>
<dbReference type="InterPro" id="IPR036852">
    <property type="entry name" value="Peptidase_S8/S53_dom_sf"/>
</dbReference>
<dbReference type="Pfam" id="PF25023">
    <property type="entry name" value="TEN_YD-shell"/>
    <property type="match status" value="3"/>
</dbReference>
<gene>
    <name evidence="11" type="ORF">DHW61_14875</name>
</gene>
<keyword evidence="2 6" id="KW-0645">Protease</keyword>
<evidence type="ECO:0000259" key="8">
    <source>
        <dbReference type="Pfam" id="PF00082"/>
    </source>
</evidence>
<feature type="domain" description="Teneurin-like YD-shell" evidence="10">
    <location>
        <begin position="595"/>
        <end position="704"/>
    </location>
</feature>
<dbReference type="InterPro" id="IPR006530">
    <property type="entry name" value="YD"/>
</dbReference>
<dbReference type="SUPFAM" id="SSF52743">
    <property type="entry name" value="Subtilisin-like"/>
    <property type="match status" value="1"/>
</dbReference>
<dbReference type="InterPro" id="IPR034204">
    <property type="entry name" value="PfSUB1-like_cat_dom"/>
</dbReference>
<feature type="domain" description="Teneurin-like YD-shell" evidence="10">
    <location>
        <begin position="1637"/>
        <end position="1836"/>
    </location>
</feature>
<sequence>MKKLKKLITALLIISLIFSTINITPETLAYAKKNDETKENIQSHKDNTNRSKPTDIIIKYKDKSGYINACKKVKSKLKLKELKQKKQFNKQKLSIIEVEEVSQIHEIISELETDPNVLYAQPNYPLTVASVPMDERFAEQWAIYNTGKEIEGKQSREGVDMNVLPAYDITKGDAEIVIGVLDTGIDINHSDLAKNIFINKKEIPGNGIDDDGNGYVDDVNGWDFNHGDNSVFDSSESDLHGTYVAGIIAAIGDNKGITGVAPNVKVLPLKFIDGFTGYTCDAIAAIEYAKNMGVKVINCSFGGTDNNPALKEAMENSGILFVCAAGNRGGDSTDYPVYPASFDIPNVISVAAIDTMGILASFSNRGKQIDVAAPGVNILSTIPENGYDYYSGTSVASANVSGIVGLMLSKNKSLSNNQIKENLLKTVTKCDALLGIIASEGRVDAYGALTNKIRERDTYMGEGTLDDDLISQGEGEGDAWYTMDQLSRIKERLHYGESGVNPASGNFSVTCTDMSVPSIGFQVNFSRTYNSRNEKASLLGRGWTFGFEGKSTGQDLVEITLPDGSAHRFRKSGSEYKSEDTRANYIRNADGSGVLTTLDQYKYGFDVSGRMVSMQDKCGNQLQITYKNNQITSIQDSVGRIYTIGYNSLGLIENITDIENRKVRYEYEDSLLTRVIDPDGNVTKYSYNSKKFLTNMYDSSGELIQTLAYDYTIGDSQDKVISSSDAFKDTWNYQYDMVNRKTTITNSQNRKWTYWFDTSMYTTKVQNPLGLSTTTYYTYENGRNVYGDVYATTDINGGITKYEYDARGNVTKVIKPDGSTKQYEYDEKDNITKEIRESGAAIWYVYDSNRVNLLKKVEALSLNMNYQPGTSDTKDFAITIYDYYTKEEANKLFSCNVSGLLKTTTDPTGILTKYEYDKYGDISVTIDGDGNSNKNTYNAIGWKMSQTTPKGEVTRYQYNNNGLLVKTTNPDGGEQRSVYNTAGKLIKQFEPNQLGELPSIEYTYYSNGLLKESKDALGNITSYTYDIYGNLEKERRSNGSIYRYEFDAMDRLTSTYFKDSEESFEVLLSTKRYSELSLGNSQITEIIYLNEYEGAETTSVYDYDGKVLSITYPDRTKVQNFYREDGALLESIAQNGAISRYQYDVRGNRIHSYQPVEVKNGTIYYSYEGYDYNKSGKLTTYQKGISLVTYGQIPEDVFTASTVYSDRTGLEIAKTDSEGRREDIFYDINGNISKRLQKVDGNRTKETRYEYNPKGKPVRIVELVDANTFSYNSLENKEKVEIYSIYQYDLNDNLISYEDANQNVITYEYDALNRKIRESKQVTKENKKDVIIQIDTTYDWNGNIRTETRPYEKGAKPNATTSYEYDKAGNRVKTIDALGNITAYEYDRVGRPIREVQPKNYQADKSVKEMEHTEYIYDACNRLKAKVLHYNNFLRGKDGTWATQPVRVVSEAYQYDALGNVKKKLNAGGILSVTGELEEQIAAGYGTESSYYLNGSLASYLDSESKDAGYQYTVRYQYNGLGQMVHQMFADGTKQSYDYDGVGNVLTTYVNGTRKSSAVYNKLSQLTQSTDANGNKTTFEWNLLGKQSRVNFPSDQSIKEHSIIYQYDKLGNLTKTVDFITGLITVMAYNQRGLMLSETRQNIDASKKISVQKEYDIYGNVASETDANGTMTTYTYDVLNQLIAMKNIGQINKLTSYTYDANGNKISETDWLGNKTTFRYDGMNRLIESKDSLGNVMSQLEYNADHAQSASYDSYGNCTSYEYDKNLRLVKTVDPYLYEVTNGYDVRGNLITKTDQNKNVTNYRYNSEQALTQVVNALNEQTSYTYDANGNMLTMTDGRGFTTTYRYNARNLLIEKIDSGKEKNSEIYTYYADGNIATKTDRNEKETNYRYDCFGRLVYESIGSQYKEYTYDKMGNVLIAEDNTGDITRTYDSQGRVTKKTVTSLETTNEITTYRYDITTGVPSGMAAEESIDPKGNATLKIYDQVGRLYQVYPNMTAEHLGSATGSDAVTYQYYPNGSRKSVTYPNGAIEQYTYTKKNQILQLKNMSSDGTILQCYTYTYDPVGNQISKEESGQESYPGLTQYTYDSLNRLSKVKEISGKLLSYEYDKSGNRTMELSQMGMDFIRTSYDYDERNRLISSLALSHTDDTRKSEYSMTEYSYDKNGNMLQKKTACAESITEDNLNDLTKLPKFGIKKISEFNSDPKNDFPVDSSAGTDYLTRYAYDNFNRLTCSTSKGASIFYQYNAENYRIQKSVNGEVIRYLYEADKVVLELNENGEEIGRNVYGTNLIYRVAKSETNKDAYYYLYNAHGDVTGLLNQAGTVAATYCYDAFGNLLSKQGQANNTITYAGYQYDAETELYYLNARYYDSSIARFISEDSYTGKRNDPLTLNLYTYCSNEPIMYTDPTGHWTVAVHGNDTYNIAYKAFTDYIKDKSDEIYVYKKDKNGKDTKKVDDTATKAAREKWVTKQEKEAKKYATAISAGDKYVDVEKNILHKAGNSKMFHGFSQQGKADENKFVISTKKITSDIMNDKSFSKTAKNDKLQTYIINPANTLAKNKGDTLSNESIPTKYFDTTSKNAKGSKEEAAMFVLGMGLHTTQDTVAHAKVTNGDPIKGNHITNTDEYGYYYNESKKRMVELKAGEVDERKEETEDLTKNYINDILDAYGKKLFSLPKKK</sequence>
<dbReference type="Gene3D" id="3.40.50.200">
    <property type="entry name" value="Peptidase S8/S53 domain"/>
    <property type="match status" value="1"/>
</dbReference>
<evidence type="ECO:0000259" key="10">
    <source>
        <dbReference type="Pfam" id="PF25023"/>
    </source>
</evidence>
<feature type="domain" description="DUF6531" evidence="9">
    <location>
        <begin position="500"/>
        <end position="569"/>
    </location>
</feature>
<dbReference type="PANTHER" id="PTHR32305:SF17">
    <property type="entry name" value="TRNA NUCLEASE WAPA"/>
    <property type="match status" value="1"/>
</dbReference>
<feature type="domain" description="Peptidase S8/S53" evidence="8">
    <location>
        <begin position="175"/>
        <end position="429"/>
    </location>
</feature>
<dbReference type="InterPro" id="IPR056823">
    <property type="entry name" value="TEN-like_YD-shell"/>
</dbReference>
<dbReference type="Pfam" id="PF05593">
    <property type="entry name" value="RHS_repeat"/>
    <property type="match status" value="5"/>
</dbReference>
<dbReference type="PANTHER" id="PTHR32305">
    <property type="match status" value="1"/>
</dbReference>
<dbReference type="PROSITE" id="PS00136">
    <property type="entry name" value="SUBTILASE_ASP"/>
    <property type="match status" value="1"/>
</dbReference>
<keyword evidence="3" id="KW-0677">Repeat</keyword>
<dbReference type="GO" id="GO:0004252">
    <property type="term" value="F:serine-type endopeptidase activity"/>
    <property type="evidence" value="ECO:0007669"/>
    <property type="project" value="UniProtKB-UniRule"/>
</dbReference>
<comment type="similarity">
    <text evidence="1 6">Belongs to the peptidase S8 family.</text>
</comment>
<feature type="domain" description="Teneurin-like YD-shell" evidence="10">
    <location>
        <begin position="2127"/>
        <end position="2401"/>
    </location>
</feature>
<feature type="chain" id="PRO_5039245909" evidence="7">
    <location>
        <begin position="23"/>
        <end position="2676"/>
    </location>
</feature>
<dbReference type="NCBIfam" id="TIGR03696">
    <property type="entry name" value="Rhs_assc_core"/>
    <property type="match status" value="1"/>
</dbReference>
<dbReference type="InterPro" id="IPR050708">
    <property type="entry name" value="T6SS_VgrG/RHS"/>
</dbReference>
<dbReference type="Gene3D" id="3.90.930.1">
    <property type="match status" value="1"/>
</dbReference>
<comment type="caution">
    <text evidence="11">The sequence shown here is derived from an EMBL/GenBank/DDBJ whole genome shotgun (WGS) entry which is preliminary data.</text>
</comment>
<dbReference type="PROSITE" id="PS51892">
    <property type="entry name" value="SUBTILASE"/>
    <property type="match status" value="1"/>
</dbReference>
<evidence type="ECO:0000313" key="11">
    <source>
        <dbReference type="EMBL" id="HCL03664.1"/>
    </source>
</evidence>
<name>A0A3D2X9P1_9FIRM</name>
<dbReference type="InterPro" id="IPR015500">
    <property type="entry name" value="Peptidase_S8_subtilisin-rel"/>
</dbReference>
<dbReference type="InterPro" id="IPR045351">
    <property type="entry name" value="DUF6531"/>
</dbReference>
<dbReference type="InterPro" id="IPR031325">
    <property type="entry name" value="RHS_repeat"/>
</dbReference>
<evidence type="ECO:0000256" key="2">
    <source>
        <dbReference type="ARBA" id="ARBA00022670"/>
    </source>
</evidence>
<feature type="active site" description="Charge relay system" evidence="6">
    <location>
        <position position="394"/>
    </location>
</feature>
<evidence type="ECO:0000256" key="7">
    <source>
        <dbReference type="SAM" id="SignalP"/>
    </source>
</evidence>
<dbReference type="Gene3D" id="2.180.10.10">
    <property type="entry name" value="RHS repeat-associated core"/>
    <property type="match status" value="6"/>
</dbReference>
<evidence type="ECO:0000256" key="4">
    <source>
        <dbReference type="ARBA" id="ARBA00022801"/>
    </source>
</evidence>
<evidence type="ECO:0000256" key="6">
    <source>
        <dbReference type="PROSITE-ProRule" id="PRU01240"/>
    </source>
</evidence>
<keyword evidence="5 6" id="KW-0720">Serine protease</keyword>
<feature type="signal peptide" evidence="7">
    <location>
        <begin position="1"/>
        <end position="22"/>
    </location>
</feature>
<evidence type="ECO:0000256" key="1">
    <source>
        <dbReference type="ARBA" id="ARBA00011073"/>
    </source>
</evidence>
<dbReference type="InterPro" id="IPR022398">
    <property type="entry name" value="Peptidase_S8_His-AS"/>
</dbReference>
<dbReference type="InterPro" id="IPR022385">
    <property type="entry name" value="Rhs_assc_core"/>
</dbReference>
<dbReference type="InterPro" id="IPR000209">
    <property type="entry name" value="Peptidase_S8/S53_dom"/>
</dbReference>
<dbReference type="PRINTS" id="PR00723">
    <property type="entry name" value="SUBTILISIN"/>
</dbReference>
<dbReference type="Pfam" id="PF20148">
    <property type="entry name" value="DUF6531"/>
    <property type="match status" value="1"/>
</dbReference>
<dbReference type="NCBIfam" id="TIGR01643">
    <property type="entry name" value="YD_repeat_2x"/>
    <property type="match status" value="7"/>
</dbReference>
<feature type="active site" description="Charge relay system" evidence="6">
    <location>
        <position position="240"/>
    </location>
</feature>
<dbReference type="PROSITE" id="PS00137">
    <property type="entry name" value="SUBTILASE_HIS"/>
    <property type="match status" value="1"/>
</dbReference>
<evidence type="ECO:0000256" key="3">
    <source>
        <dbReference type="ARBA" id="ARBA00022737"/>
    </source>
</evidence>
<dbReference type="GO" id="GO:0006508">
    <property type="term" value="P:proteolysis"/>
    <property type="evidence" value="ECO:0007669"/>
    <property type="project" value="UniProtKB-KW"/>
</dbReference>
<reference evidence="11 12" key="1">
    <citation type="journal article" date="2018" name="Nat. Biotechnol.">
        <title>A standardized bacterial taxonomy based on genome phylogeny substantially revises the tree of life.</title>
        <authorList>
            <person name="Parks D.H."/>
            <person name="Chuvochina M."/>
            <person name="Waite D.W."/>
            <person name="Rinke C."/>
            <person name="Skarshewski A."/>
            <person name="Chaumeil P.A."/>
            <person name="Hugenholtz P."/>
        </authorList>
    </citation>
    <scope>NUCLEOTIDE SEQUENCE [LARGE SCALE GENOMIC DNA]</scope>
    <source>
        <strain evidence="11">UBA11728</strain>
    </source>
</reference>
<keyword evidence="7" id="KW-0732">Signal</keyword>
<feature type="active site" description="Charge relay system" evidence="6">
    <location>
        <position position="182"/>
    </location>
</feature>
<dbReference type="Pfam" id="PF00082">
    <property type="entry name" value="Peptidase_S8"/>
    <property type="match status" value="1"/>
</dbReference>